<dbReference type="AlphaFoldDB" id="H2ZNX2"/>
<evidence type="ECO:0000313" key="7">
    <source>
        <dbReference type="Proteomes" id="UP000007875"/>
    </source>
</evidence>
<dbReference type="SUPFAM" id="SSF52058">
    <property type="entry name" value="L domain-like"/>
    <property type="match status" value="3"/>
</dbReference>
<dbReference type="InterPro" id="IPR000372">
    <property type="entry name" value="LRRNT"/>
</dbReference>
<keyword evidence="2" id="KW-0732">Signal</keyword>
<dbReference type="GeneTree" id="ENSGT00940000161095"/>
<feature type="domain" description="LRRNT" evidence="5">
    <location>
        <begin position="14"/>
        <end position="46"/>
    </location>
</feature>
<dbReference type="InterPro" id="IPR050541">
    <property type="entry name" value="LRR_TM_domain-containing"/>
</dbReference>
<dbReference type="InterPro" id="IPR032675">
    <property type="entry name" value="LRR_dom_sf"/>
</dbReference>
<sequence>AAFLLLLTLHRAHGCPSDCACSGTTVNCTGRGLTSIPSGIPPSTIVLLLNRNQISSISTTLLDHLDSLKTLDLSDNALTSLEEAQFAFQNDAVLEDIRLDYNQITTVSSSLLNGLTALKNMELSNSLISSLPSNFFAGSPSLEVVSLTNNAFSGFENSVSANKLQQLILDGNKLTDYSFMDTSRSAPLQWDVARNPWNCDCSLLKTYTTLRQNPSFTLKCGNSDAEHCFVCSTPANLNGQSIFSVYTELETCPTVCDCAGTTVNCSSRGLTDIPNGIPKTTVTLLLQHNQLSHLRYPTYFNYLTLPKLEVLDLSFNQIRALRNRQFSKLQALKDLRLHNNRITQIMQNISSPNLHSIDLSNNLIHSINPRTFENCSALVEVNISGNNLEYLPPITQPQNSTAVVNWYVDDNPWVCDCQMLNTYQHLINNTTLNVACDSVDIDPYKPCIRAGAEEHTAFGTKPKPQKLSKTCFYQTSCPSSCQCIEGQVDCSNQQLSNILWNFSTNASEIYLNNNSFVVPLLFVSLRKLVRLHLHGNSLSVFTEGTFPSSNKVGVLSISGNFLRFLENDTFSGLSWLRCLNLSHNRIMHIDSDALTTLPNLVTLDLSGNRLTSLGAASVSSTSLKSLILSNNFLVKIAMTW</sequence>
<keyword evidence="4" id="KW-0325">Glycoprotein</keyword>
<evidence type="ECO:0000256" key="3">
    <source>
        <dbReference type="ARBA" id="ARBA00022737"/>
    </source>
</evidence>
<reference evidence="7" key="1">
    <citation type="submission" date="2003-08" db="EMBL/GenBank/DDBJ databases">
        <authorList>
            <person name="Birren B."/>
            <person name="Nusbaum C."/>
            <person name="Abebe A."/>
            <person name="Abouelleil A."/>
            <person name="Adekoya E."/>
            <person name="Ait-zahra M."/>
            <person name="Allen N."/>
            <person name="Allen T."/>
            <person name="An P."/>
            <person name="Anderson M."/>
            <person name="Anderson S."/>
            <person name="Arachchi H."/>
            <person name="Armbruster J."/>
            <person name="Bachantsang P."/>
            <person name="Baldwin J."/>
            <person name="Barry A."/>
            <person name="Bayul T."/>
            <person name="Blitshsteyn B."/>
            <person name="Bloom T."/>
            <person name="Blye J."/>
            <person name="Boguslavskiy L."/>
            <person name="Borowsky M."/>
            <person name="Boukhgalter B."/>
            <person name="Brunache A."/>
            <person name="Butler J."/>
            <person name="Calixte N."/>
            <person name="Calvo S."/>
            <person name="Camarata J."/>
            <person name="Campo K."/>
            <person name="Chang J."/>
            <person name="Cheshatsang Y."/>
            <person name="Citroen M."/>
            <person name="Collymore A."/>
            <person name="Considine T."/>
            <person name="Cook A."/>
            <person name="Cooke P."/>
            <person name="Corum B."/>
            <person name="Cuomo C."/>
            <person name="David R."/>
            <person name="Dawoe T."/>
            <person name="Degray S."/>
            <person name="Dodge S."/>
            <person name="Dooley K."/>
            <person name="Dorje P."/>
            <person name="Dorjee K."/>
            <person name="Dorris L."/>
            <person name="Duffey N."/>
            <person name="Dupes A."/>
            <person name="Elkins T."/>
            <person name="Engels R."/>
            <person name="Erickson J."/>
            <person name="Farina A."/>
            <person name="Faro S."/>
            <person name="Ferreira P."/>
            <person name="Fischer H."/>
            <person name="Fitzgerald M."/>
            <person name="Foley K."/>
            <person name="Gage D."/>
            <person name="Galagan J."/>
            <person name="Gearin G."/>
            <person name="Gnerre S."/>
            <person name="Gnirke A."/>
            <person name="Goyette A."/>
            <person name="Graham J."/>
            <person name="Grandbois E."/>
            <person name="Gyaltsen K."/>
            <person name="Hafez N."/>
            <person name="Hagopian D."/>
            <person name="Hagos B."/>
            <person name="Hall J."/>
            <person name="Hatcher B."/>
            <person name="Heller A."/>
            <person name="Higgins H."/>
            <person name="Honan T."/>
            <person name="Horn A."/>
            <person name="Houde N."/>
            <person name="Hughes L."/>
            <person name="Hulme W."/>
            <person name="Husby E."/>
            <person name="Iliev I."/>
            <person name="Jaffe D."/>
            <person name="Jones C."/>
            <person name="Kamal M."/>
            <person name="Kamat A."/>
            <person name="Kamvysselis M."/>
            <person name="Karlsson E."/>
            <person name="Kells C."/>
            <person name="Kieu A."/>
            <person name="Kisner P."/>
            <person name="Kodira C."/>
            <person name="Kulbokas E."/>
            <person name="Labutti K."/>
            <person name="Lama D."/>
            <person name="Landers T."/>
            <person name="Leger J."/>
            <person name="Levine S."/>
            <person name="Lewis D."/>
            <person name="Lewis T."/>
            <person name="Lindblad-toh K."/>
            <person name="Liu X."/>
            <person name="Lokyitsang T."/>
            <person name="Lokyitsang Y."/>
            <person name="Lucien O."/>
            <person name="Lui A."/>
            <person name="Ma L.J."/>
            <person name="Mabbitt R."/>
            <person name="Macdonald J."/>
            <person name="Maclean C."/>
            <person name="Major J."/>
            <person name="Manning J."/>
            <person name="Marabella R."/>
            <person name="Maru K."/>
            <person name="Matthews C."/>
            <person name="Mauceli E."/>
            <person name="Mccarthy M."/>
            <person name="Mcdonough S."/>
            <person name="Mcghee T."/>
            <person name="Meldrim J."/>
            <person name="Meneus L."/>
            <person name="Mesirov J."/>
            <person name="Mihalev A."/>
            <person name="Mihova T."/>
            <person name="Mikkelsen T."/>
            <person name="Mlenga V."/>
            <person name="Moru K."/>
            <person name="Mozes J."/>
            <person name="Mulrain L."/>
            <person name="Munson G."/>
            <person name="Naylor J."/>
            <person name="Newes C."/>
            <person name="Nguyen C."/>
            <person name="Nguyen N."/>
            <person name="Nguyen T."/>
            <person name="Nicol R."/>
            <person name="Nielsen C."/>
            <person name="Nizzari M."/>
            <person name="Norbu C."/>
            <person name="Norbu N."/>
            <person name="O'donnell P."/>
            <person name="Okoawo O."/>
            <person name="O'leary S."/>
            <person name="Omotosho B."/>
            <person name="O'neill K."/>
            <person name="Osman S."/>
            <person name="Parker S."/>
            <person name="Perrin D."/>
            <person name="Phunkhang P."/>
            <person name="Piqani B."/>
            <person name="Purcell S."/>
            <person name="Rachupka T."/>
            <person name="Ramasamy U."/>
            <person name="Rameau R."/>
            <person name="Ray V."/>
            <person name="Raymond C."/>
            <person name="Retta R."/>
            <person name="Richardson S."/>
            <person name="Rise C."/>
            <person name="Rodriguez J."/>
            <person name="Rogers J."/>
            <person name="Rogov P."/>
            <person name="Rutman M."/>
            <person name="Schupbach R."/>
            <person name="Seaman C."/>
            <person name="Settipalli S."/>
            <person name="Sharpe T."/>
            <person name="Sheridan J."/>
            <person name="Sherpa N."/>
            <person name="Shi J."/>
            <person name="Smirnov S."/>
            <person name="Smith C."/>
            <person name="Sougnez C."/>
            <person name="Spencer B."/>
            <person name="Stalker J."/>
            <person name="Stange-thomann N."/>
            <person name="Stavropoulos S."/>
            <person name="Stetson K."/>
            <person name="Stone C."/>
            <person name="Stone S."/>
            <person name="Stubbs M."/>
            <person name="Talamas J."/>
            <person name="Tchuinga P."/>
            <person name="Tenzing P."/>
            <person name="Tesfaye S."/>
            <person name="Theodore J."/>
            <person name="Thoulutsang Y."/>
            <person name="Topham K."/>
            <person name="Towey S."/>
            <person name="Tsamla T."/>
            <person name="Tsomo N."/>
            <person name="Vallee D."/>
            <person name="Vassiliev H."/>
            <person name="Venkataraman V."/>
            <person name="Vinson J."/>
            <person name="Vo A."/>
            <person name="Wade C."/>
            <person name="Wang S."/>
            <person name="Wangchuk T."/>
            <person name="Wangdi T."/>
            <person name="Whittaker C."/>
            <person name="Wilkinson J."/>
            <person name="Wu Y."/>
            <person name="Wyman D."/>
            <person name="Yadav S."/>
            <person name="Yang S."/>
            <person name="Yang X."/>
            <person name="Yeager S."/>
            <person name="Yee E."/>
            <person name="Young G."/>
            <person name="Zainoun J."/>
            <person name="Zembeck L."/>
            <person name="Zimmer A."/>
            <person name="Zody M."/>
            <person name="Lander E."/>
        </authorList>
    </citation>
    <scope>NUCLEOTIDE SEQUENCE [LARGE SCALE GENOMIC DNA]</scope>
</reference>
<feature type="domain" description="LRRNT" evidence="5">
    <location>
        <begin position="251"/>
        <end position="283"/>
    </location>
</feature>
<keyword evidence="1" id="KW-0433">Leucine-rich repeat</keyword>
<dbReference type="eggNOG" id="KOG4237">
    <property type="taxonomic scope" value="Eukaryota"/>
</dbReference>
<keyword evidence="7" id="KW-1185">Reference proteome</keyword>
<dbReference type="PANTHER" id="PTHR24369">
    <property type="entry name" value="ANTIGEN BSP, PUTATIVE-RELATED"/>
    <property type="match status" value="1"/>
</dbReference>
<dbReference type="InterPro" id="IPR003591">
    <property type="entry name" value="Leu-rich_rpt_typical-subtyp"/>
</dbReference>
<dbReference type="Pfam" id="PF13855">
    <property type="entry name" value="LRR_8"/>
    <property type="match status" value="4"/>
</dbReference>
<dbReference type="SMART" id="SM00365">
    <property type="entry name" value="LRR_SD22"/>
    <property type="match status" value="6"/>
</dbReference>
<dbReference type="GO" id="GO:0005886">
    <property type="term" value="C:plasma membrane"/>
    <property type="evidence" value="ECO:0007669"/>
    <property type="project" value="TreeGrafter"/>
</dbReference>
<dbReference type="InterPro" id="IPR001611">
    <property type="entry name" value="Leu-rich_rpt"/>
</dbReference>
<dbReference type="HOGENOM" id="CLU_020054_0_0_1"/>
<protein>
    <recommendedName>
        <fullName evidence="5">LRRNT domain-containing protein</fullName>
    </recommendedName>
</protein>
<evidence type="ECO:0000259" key="5">
    <source>
        <dbReference type="SMART" id="SM00013"/>
    </source>
</evidence>
<evidence type="ECO:0000256" key="2">
    <source>
        <dbReference type="ARBA" id="ARBA00022729"/>
    </source>
</evidence>
<reference evidence="6" key="2">
    <citation type="submission" date="2025-08" db="UniProtKB">
        <authorList>
            <consortium name="Ensembl"/>
        </authorList>
    </citation>
    <scope>IDENTIFICATION</scope>
</reference>
<accession>H2ZNX2</accession>
<dbReference type="SMART" id="SM00369">
    <property type="entry name" value="LRR_TYP"/>
    <property type="match status" value="9"/>
</dbReference>
<keyword evidence="3" id="KW-0677">Repeat</keyword>
<dbReference type="FunFam" id="3.80.10.10:FF:000770">
    <property type="entry name" value="Uncharacterized protein"/>
    <property type="match status" value="1"/>
</dbReference>
<dbReference type="SMART" id="SM00013">
    <property type="entry name" value="LRRNT"/>
    <property type="match status" value="3"/>
</dbReference>
<dbReference type="PROSITE" id="PS51450">
    <property type="entry name" value="LRR"/>
    <property type="match status" value="5"/>
</dbReference>
<dbReference type="Gene3D" id="3.80.10.10">
    <property type="entry name" value="Ribonuclease Inhibitor"/>
    <property type="match status" value="5"/>
</dbReference>
<proteinExistence type="predicted"/>
<organism evidence="6 7">
    <name type="scientific">Ciona savignyi</name>
    <name type="common">Pacific transparent sea squirt</name>
    <dbReference type="NCBI Taxonomy" id="51511"/>
    <lineage>
        <taxon>Eukaryota</taxon>
        <taxon>Metazoa</taxon>
        <taxon>Chordata</taxon>
        <taxon>Tunicata</taxon>
        <taxon>Ascidiacea</taxon>
        <taxon>Phlebobranchia</taxon>
        <taxon>Cionidae</taxon>
        <taxon>Ciona</taxon>
    </lineage>
</organism>
<dbReference type="Ensembl" id="ENSCSAVT00000019496.1">
    <property type="protein sequence ID" value="ENSCSAVP00000019288.1"/>
    <property type="gene ID" value="ENSCSAVG00000011326.1"/>
</dbReference>
<feature type="domain" description="LRRNT" evidence="5">
    <location>
        <begin position="476"/>
        <end position="508"/>
    </location>
</feature>
<name>H2ZNX2_CIOSA</name>
<dbReference type="Pfam" id="PF01462">
    <property type="entry name" value="LRRNT"/>
    <property type="match status" value="2"/>
</dbReference>
<dbReference type="PRINTS" id="PR00019">
    <property type="entry name" value="LEURICHRPT"/>
</dbReference>
<dbReference type="Proteomes" id="UP000007875">
    <property type="component" value="Unassembled WGS sequence"/>
</dbReference>
<dbReference type="STRING" id="51511.ENSCSAVP00000019288"/>
<dbReference type="InParanoid" id="H2ZNX2"/>
<evidence type="ECO:0000256" key="1">
    <source>
        <dbReference type="ARBA" id="ARBA00022614"/>
    </source>
</evidence>
<evidence type="ECO:0000256" key="4">
    <source>
        <dbReference type="ARBA" id="ARBA00023180"/>
    </source>
</evidence>
<reference evidence="6" key="3">
    <citation type="submission" date="2025-09" db="UniProtKB">
        <authorList>
            <consortium name="Ensembl"/>
        </authorList>
    </citation>
    <scope>IDENTIFICATION</scope>
</reference>
<dbReference type="PANTHER" id="PTHR24369:SF210">
    <property type="entry name" value="CHAOPTIN-RELATED"/>
    <property type="match status" value="1"/>
</dbReference>
<evidence type="ECO:0000313" key="6">
    <source>
        <dbReference type="Ensembl" id="ENSCSAVP00000019288.1"/>
    </source>
</evidence>